<protein>
    <recommendedName>
        <fullName evidence="8">Protein FAM91A1</fullName>
    </recommendedName>
</protein>
<dbReference type="PANTHER" id="PTHR28441:SF2">
    <property type="entry name" value="PROTEIN FAM91A1"/>
    <property type="match status" value="1"/>
</dbReference>
<evidence type="ECO:0000313" key="6">
    <source>
        <dbReference type="EMBL" id="KAG5678046.1"/>
    </source>
</evidence>
<feature type="region of interest" description="Disordered" evidence="3">
    <location>
        <begin position="357"/>
        <end position="376"/>
    </location>
</feature>
<feature type="compositionally biased region" description="Low complexity" evidence="3">
    <location>
        <begin position="365"/>
        <end position="376"/>
    </location>
</feature>
<evidence type="ECO:0000313" key="7">
    <source>
        <dbReference type="Proteomes" id="UP001107558"/>
    </source>
</evidence>
<gene>
    <name evidence="6" type="ORF">PVAND_007752</name>
</gene>
<dbReference type="InterPro" id="IPR028091">
    <property type="entry name" value="FAM91_N_dom"/>
</dbReference>
<feature type="domain" description="FAM91 C-terminal" evidence="5">
    <location>
        <begin position="808"/>
        <end position="917"/>
    </location>
</feature>
<name>A0A9J6C8R9_POLVA</name>
<evidence type="ECO:0000256" key="1">
    <source>
        <dbReference type="ARBA" id="ARBA00010319"/>
    </source>
</evidence>
<evidence type="ECO:0000259" key="4">
    <source>
        <dbReference type="Pfam" id="PF14647"/>
    </source>
</evidence>
<dbReference type="Pfam" id="PF14647">
    <property type="entry name" value="FAM91_N"/>
    <property type="match status" value="1"/>
</dbReference>
<keyword evidence="2" id="KW-0175">Coiled coil</keyword>
<evidence type="ECO:0008006" key="8">
    <source>
        <dbReference type="Google" id="ProtNLM"/>
    </source>
</evidence>
<feature type="domain" description="FAM91 C-terminal" evidence="5">
    <location>
        <begin position="417"/>
        <end position="693"/>
    </location>
</feature>
<feature type="region of interest" description="Disordered" evidence="3">
    <location>
        <begin position="383"/>
        <end position="413"/>
    </location>
</feature>
<sequence>MTSKLSIELDLCVRNKIAWQLLPIHLKQILNNSQKDYEKYVFNYSLKNQLRYRGNLVHKIFRNEEKYYELLIDKSIGTYNLFPYHLSDVVTKGLRITPFNYYIEVLAHLLKLDKSYDTLPNFTAADILRVIGIGRNEYLTILSEMKTKSSSKLFRKPNPYHFLPKFPSRISIDEWWRVEVGLVLESDIKYVNDKERSVIDDLIDFGSQTAGTIEYNVVHSLYRKGLIYLDVPISGEDFISIPPLKNFVMNRVTGDFFESLCYKIFVTADEHMKISELAHLNQIDLDTVKHVISLFVRLGFAKLKNAKEVQNLHASWKNRTQEDVEILQITPLNYHALLLDKTNEAFLNPEFTSSITNQKSTNNKAGTSSSDCTSSDGNASDFSFLNNRKSSPDSSNELSSEIEDLSEKPVEKSPQLHEKRIGFLFDSTLTAFLMMGNLSPGLKNHAVTMFEVGKLCEESMDTFLTELEKVSLLDAEGEGEVSRYFAHAVILRSTIIALRKRFTAMDLIRVECLENLDQKTRDRMLEKKYKFIIAAAPLSLTNSLNEMFSIPFYGQFYRSSENSHFWSKLFYYHISGFGPPTLFLVKGTVLKNLPRLFLGYGKLLITIIHTDSYVINAENFKSLNDQLRQNHILVQGYGIKNPGEICYESFPLDSNVSEKGKKVKSKNQRALTKLSEVLNLNDVCGYITFLNTGVPDLGCEEFEMDVCLQRPKSKKPGKVVAIDNTSRPNTLSTISKDISLQDLQSPLDSTDIIMQFDKNKTATVIDASLSTLKSPDENHFAASPKNISPSNVFRSVDCNEVLENELEKLNESDKKVDDDEKVIPKHLVSQSSIEIELDNSSDKLENVKEEYFGEDWTILDIHFGIPLFDVDTNTKICQYFVKHLANDENLSKVQQVNASMNEKFMKFITQCMYFDDENVRNVRIGKIIPPPRISLAFENGKIAYWNGK</sequence>
<dbReference type="Pfam" id="PF14648">
    <property type="entry name" value="FAM91_C"/>
    <property type="match status" value="2"/>
</dbReference>
<dbReference type="InterPro" id="IPR039199">
    <property type="entry name" value="FAM91"/>
</dbReference>
<dbReference type="AlphaFoldDB" id="A0A9J6C8R9"/>
<evidence type="ECO:0000259" key="5">
    <source>
        <dbReference type="Pfam" id="PF14648"/>
    </source>
</evidence>
<keyword evidence="7" id="KW-1185">Reference proteome</keyword>
<organism evidence="6 7">
    <name type="scientific">Polypedilum vanderplanki</name>
    <name type="common">Sleeping chironomid midge</name>
    <dbReference type="NCBI Taxonomy" id="319348"/>
    <lineage>
        <taxon>Eukaryota</taxon>
        <taxon>Metazoa</taxon>
        <taxon>Ecdysozoa</taxon>
        <taxon>Arthropoda</taxon>
        <taxon>Hexapoda</taxon>
        <taxon>Insecta</taxon>
        <taxon>Pterygota</taxon>
        <taxon>Neoptera</taxon>
        <taxon>Endopterygota</taxon>
        <taxon>Diptera</taxon>
        <taxon>Nematocera</taxon>
        <taxon>Chironomoidea</taxon>
        <taxon>Chironomidae</taxon>
        <taxon>Chironominae</taxon>
        <taxon>Polypedilum</taxon>
        <taxon>Polypedilum</taxon>
    </lineage>
</organism>
<feature type="domain" description="FAM91 N-terminal" evidence="4">
    <location>
        <begin position="12"/>
        <end position="317"/>
    </location>
</feature>
<proteinExistence type="inferred from homology"/>
<reference evidence="6" key="1">
    <citation type="submission" date="2021-03" db="EMBL/GenBank/DDBJ databases">
        <title>Chromosome level genome of the anhydrobiotic midge Polypedilum vanderplanki.</title>
        <authorList>
            <person name="Yoshida Y."/>
            <person name="Kikawada T."/>
            <person name="Gusev O."/>
        </authorList>
    </citation>
    <scope>NUCLEOTIDE SEQUENCE</scope>
    <source>
        <strain evidence="6">NIAS01</strain>
        <tissue evidence="6">Whole body or cell culture</tissue>
    </source>
</reference>
<dbReference type="Proteomes" id="UP001107558">
    <property type="component" value="Chromosome 2"/>
</dbReference>
<evidence type="ECO:0000256" key="2">
    <source>
        <dbReference type="SAM" id="Coils"/>
    </source>
</evidence>
<accession>A0A9J6C8R9</accession>
<dbReference type="OrthoDB" id="275996at2759"/>
<comment type="caution">
    <text evidence="6">The sequence shown here is derived from an EMBL/GenBank/DDBJ whole genome shotgun (WGS) entry which is preliminary data.</text>
</comment>
<evidence type="ECO:0000256" key="3">
    <source>
        <dbReference type="SAM" id="MobiDB-lite"/>
    </source>
</evidence>
<dbReference type="EMBL" id="JADBJN010000002">
    <property type="protein sequence ID" value="KAG5678046.1"/>
    <property type="molecule type" value="Genomic_DNA"/>
</dbReference>
<dbReference type="PANTHER" id="PTHR28441">
    <property type="entry name" value="PROTEIN FAM91A1"/>
    <property type="match status" value="1"/>
</dbReference>
<feature type="coiled-coil region" evidence="2">
    <location>
        <begin position="799"/>
        <end position="850"/>
    </location>
</feature>
<dbReference type="InterPro" id="IPR028097">
    <property type="entry name" value="FAM91_C_dom"/>
</dbReference>
<comment type="similarity">
    <text evidence="1">Belongs to the FAM91 family.</text>
</comment>